<dbReference type="EMBL" id="JBHTGL010000008">
    <property type="protein sequence ID" value="MFD0629278.1"/>
    <property type="molecule type" value="Genomic_DNA"/>
</dbReference>
<reference evidence="2" key="1">
    <citation type="journal article" date="2014" name="Int. J. Syst. Evol. Microbiol.">
        <title>Complete genome of a new Firmicutes species belonging to the dominant human colonic microbiota ('Ruminococcus bicirculans') reveals two chromosomes and a selective capacity to utilize plant glucans.</title>
        <authorList>
            <consortium name="NISC Comparative Sequencing Program"/>
            <person name="Wegmann U."/>
            <person name="Louis P."/>
            <person name="Goesmann A."/>
            <person name="Henrissat B."/>
            <person name="Duncan S.H."/>
            <person name="Flint H.J."/>
        </authorList>
    </citation>
    <scope>NUCLEOTIDE SEQUENCE</scope>
    <source>
        <strain evidence="2">JCM 12607</strain>
    </source>
</reference>
<evidence type="ECO:0000313" key="3">
    <source>
        <dbReference type="EMBL" id="MFD0629816.1"/>
    </source>
</evidence>
<sequence>MNGDGKDDLVVTWSHVFADEIPTPAPPSSTAERPTAY</sequence>
<evidence type="ECO:0000313" key="4">
    <source>
        <dbReference type="EMBL" id="MFD0629850.1"/>
    </source>
</evidence>
<organism evidence="2 5">
    <name type="scientific">Streptomyces sanglieri</name>
    <dbReference type="NCBI Taxonomy" id="193460"/>
    <lineage>
        <taxon>Bacteria</taxon>
        <taxon>Bacillati</taxon>
        <taxon>Actinomycetota</taxon>
        <taxon>Actinomycetes</taxon>
        <taxon>Kitasatosporales</taxon>
        <taxon>Streptomycetaceae</taxon>
        <taxon>Streptomyces</taxon>
    </lineage>
</organism>
<reference evidence="2" key="3">
    <citation type="submission" date="2024-09" db="EMBL/GenBank/DDBJ databases">
        <authorList>
            <person name="Sun Q."/>
            <person name="Mori K."/>
        </authorList>
    </citation>
    <scope>NUCLEOTIDE SEQUENCE</scope>
    <source>
        <strain evidence="2">JCM 12607</strain>
    </source>
</reference>
<keyword evidence="5" id="KW-1185">Reference proteome</keyword>
<reference evidence="5" key="2">
    <citation type="journal article" date="2019" name="Int. J. Syst. Evol. Microbiol.">
        <title>The Global Catalogue of Microorganisms (GCM) 10K type strain sequencing project: providing services to taxonomists for standard genome sequencing and annotation.</title>
        <authorList>
            <consortium name="The Broad Institute Genomics Platform"/>
            <consortium name="The Broad Institute Genome Sequencing Center for Infectious Disease"/>
            <person name="Wu L."/>
            <person name="Ma J."/>
        </authorList>
    </citation>
    <scope>NUCLEOTIDE SEQUENCE [LARGE SCALE GENOMIC DNA]</scope>
    <source>
        <strain evidence="5">JCM 12607</strain>
    </source>
</reference>
<dbReference type="EMBL" id="JBHTGL010000009">
    <property type="protein sequence ID" value="MFD0629850.1"/>
    <property type="molecule type" value="Genomic_DNA"/>
</dbReference>
<evidence type="ECO:0000313" key="1">
    <source>
        <dbReference type="EMBL" id="MFD0622376.1"/>
    </source>
</evidence>
<dbReference type="Proteomes" id="UP001596915">
    <property type="component" value="Unassembled WGS sequence"/>
</dbReference>
<evidence type="ECO:0000313" key="5">
    <source>
        <dbReference type="Proteomes" id="UP001596915"/>
    </source>
</evidence>
<name>A0ABW2X8H2_9ACTN</name>
<dbReference type="EMBL" id="JBHTGL010000005">
    <property type="protein sequence ID" value="MFD0622376.1"/>
    <property type="molecule type" value="Genomic_DNA"/>
</dbReference>
<gene>
    <name evidence="1" type="ORF">ACFQ2K_05580</name>
    <name evidence="2" type="ORF">ACFQ2K_48385</name>
    <name evidence="3" type="ORF">ACFQ2K_51760</name>
    <name evidence="4" type="ORF">ACFQ2K_51975</name>
</gene>
<comment type="caution">
    <text evidence="2">The sequence shown here is derived from an EMBL/GenBank/DDBJ whole genome shotgun (WGS) entry which is preliminary data.</text>
</comment>
<proteinExistence type="predicted"/>
<evidence type="ECO:0000313" key="2">
    <source>
        <dbReference type="EMBL" id="MFD0629278.1"/>
    </source>
</evidence>
<dbReference type="EMBL" id="JBHTGL010000008">
    <property type="protein sequence ID" value="MFD0629816.1"/>
    <property type="molecule type" value="Genomic_DNA"/>
</dbReference>
<protein>
    <submittedName>
        <fullName evidence="2">Uncharacterized protein</fullName>
    </submittedName>
</protein>
<accession>A0ABW2X8H2</accession>